<dbReference type="RefSeq" id="WP_193122805.1">
    <property type="nucleotide sequence ID" value="NZ_JADBGI010000013.1"/>
</dbReference>
<reference evidence="4 5" key="1">
    <citation type="submission" date="2020-09" db="EMBL/GenBank/DDBJ databases">
        <title>Diversity and distribution of actinomycetes associated with coral in the coast of Hainan.</title>
        <authorList>
            <person name="Li F."/>
        </authorList>
    </citation>
    <scope>NUCLEOTIDE SEQUENCE [LARGE SCALE GENOMIC DNA]</scope>
    <source>
        <strain evidence="4 5">HNM0947</strain>
    </source>
</reference>
<evidence type="ECO:0000259" key="3">
    <source>
        <dbReference type="SMART" id="SM00943"/>
    </source>
</evidence>
<keyword evidence="5" id="KW-1185">Reference proteome</keyword>
<comment type="caution">
    <text evidence="4">The sequence shown here is derived from an EMBL/GenBank/DDBJ whole genome shotgun (WGS) entry which is preliminary data.</text>
</comment>
<dbReference type="EMBL" id="JADBGI010000013">
    <property type="protein sequence ID" value="MBE3000194.1"/>
    <property type="molecule type" value="Genomic_DNA"/>
</dbReference>
<gene>
    <name evidence="4" type="ORF">IDM40_16010</name>
</gene>
<feature type="domain" description="DNA primase/polymerase bifunctional N-terminal" evidence="3">
    <location>
        <begin position="19"/>
        <end position="179"/>
    </location>
</feature>
<dbReference type="Pfam" id="PF09250">
    <property type="entry name" value="Prim-Pol"/>
    <property type="match status" value="1"/>
</dbReference>
<evidence type="ECO:0000256" key="2">
    <source>
        <dbReference type="SAM" id="MobiDB-lite"/>
    </source>
</evidence>
<dbReference type="InterPro" id="IPR025048">
    <property type="entry name" value="DUF3987"/>
</dbReference>
<protein>
    <submittedName>
        <fullName evidence="4">DUF3987 domain-containing protein</fullName>
    </submittedName>
</protein>
<dbReference type="Proteomes" id="UP000806528">
    <property type="component" value="Unassembled WGS sequence"/>
</dbReference>
<dbReference type="Pfam" id="PF13148">
    <property type="entry name" value="DUF3987"/>
    <property type="match status" value="1"/>
</dbReference>
<proteinExistence type="predicted"/>
<feature type="region of interest" description="Disordered" evidence="2">
    <location>
        <begin position="327"/>
        <end position="362"/>
    </location>
</feature>
<accession>A0ABR9P8M6</accession>
<dbReference type="CDD" id="cd04859">
    <property type="entry name" value="Prim_Pol"/>
    <property type="match status" value="1"/>
</dbReference>
<feature type="compositionally biased region" description="Polar residues" evidence="2">
    <location>
        <begin position="853"/>
        <end position="868"/>
    </location>
</feature>
<name>A0ABR9P8M6_9ACTN</name>
<organism evidence="4 5">
    <name type="scientific">Nocardiopsis coralli</name>
    <dbReference type="NCBI Taxonomy" id="2772213"/>
    <lineage>
        <taxon>Bacteria</taxon>
        <taxon>Bacillati</taxon>
        <taxon>Actinomycetota</taxon>
        <taxon>Actinomycetes</taxon>
        <taxon>Streptosporangiales</taxon>
        <taxon>Nocardiopsidaceae</taxon>
        <taxon>Nocardiopsis</taxon>
    </lineage>
</organism>
<evidence type="ECO:0000256" key="1">
    <source>
        <dbReference type="SAM" id="Coils"/>
    </source>
</evidence>
<feature type="region of interest" description="Disordered" evidence="2">
    <location>
        <begin position="819"/>
        <end position="889"/>
    </location>
</feature>
<dbReference type="SMART" id="SM00943">
    <property type="entry name" value="Prim-Pol"/>
    <property type="match status" value="1"/>
</dbReference>
<evidence type="ECO:0000313" key="4">
    <source>
        <dbReference type="EMBL" id="MBE3000194.1"/>
    </source>
</evidence>
<feature type="compositionally biased region" description="Polar residues" evidence="2">
    <location>
        <begin position="334"/>
        <end position="344"/>
    </location>
</feature>
<dbReference type="SUPFAM" id="SSF56747">
    <property type="entry name" value="Prim-pol domain"/>
    <property type="match status" value="1"/>
</dbReference>
<feature type="coiled-coil region" evidence="1">
    <location>
        <begin position="466"/>
        <end position="493"/>
    </location>
</feature>
<evidence type="ECO:0000313" key="5">
    <source>
        <dbReference type="Proteomes" id="UP000806528"/>
    </source>
</evidence>
<dbReference type="InterPro" id="IPR015330">
    <property type="entry name" value="DNA_primase/pol_bifunc_N"/>
</dbReference>
<sequence length="914" mass="98030">MNTLHIPEIAPDADVLTAAFAYADAGFRLLPIRSGSKHPGSVVGGVWHLKSSRDPQQLADWFLTDGHTSMALHVGPGAVVFDVDDPDQMPEPLAEAITAHNPPYQSTRTDQPMRGHYVFATPHGQGYGNSTGGLGGAWGEVRGENGVIVVAPSEHEKVEQGGRYEWLTAGALPVLPDALAEKLTQARESRSKATREEVEEFLDTYTAQMRPYLLNVIVERFVARANGGYSRHDSVKFALLDTMTEARVGMYAARRSEEALRPLHAEMMAKPRTGSDRVLTPKEADAEFDDVLAWVVSAVKAKTGAELNGVIRGLTERVPETHDPLGFTTHKTHNPGQGASESGSGFSGLPNEGGHVFEGAPVPVHSPRLPAFPTGHLGTLAEWVRAASVSLNVSEDIAAFSALSVISAAVGGRRRVKVKDGWTEMVCLYAMALADSSARKTPALSLAMEPLERAAAELAEKVGPEVWRHNEQVEIAEARYEKAKQQAKSGKADDADLQMARDEVEEAGARRHLPQILAGGDSTIEYLAKTMGEQGGRVAVLGSEATLWKHAAGIYGNGQANIGPLLEGYTGVAYHSGRVSRGGSYMPHTAVTLGLIIQTGMVEGLSKQNPDFKESGFLNRFLMALSPQMPPGTFDAPGIPPAVVAGLESRVSAIVHQVWAGETVATLDLTDRARRRFGSFYNDVEQRKGEGGDLHDLTEWAGKLCGQVARVAACMEIYDNPGAVEVTEDTMARAIELAPYFIAHARRVFELMDARAEGGRKPLADILDWLAKNTRPGEQVSVRDVYQGLNSHPWVRHGGGAAVVRDAMVELEDLGWLADVTPERPPGKKGRSPSPRYALHPDVHADGPAGSATHKTQNPGQGASESGSGFSGLPNEGGHEPEPATAACQTPGCDRRVALDMWPDGHCFDHQAAA</sequence>
<keyword evidence="1" id="KW-0175">Coiled coil</keyword>